<dbReference type="GO" id="GO:0032259">
    <property type="term" value="P:methylation"/>
    <property type="evidence" value="ECO:0007669"/>
    <property type="project" value="UniProtKB-KW"/>
</dbReference>
<accession>A0A1X9M7F8</accession>
<dbReference type="PANTHER" id="PTHR38451">
    <property type="entry name" value="TRNA (ADENINE(22)-N(1))-METHYLTRANSFERASE"/>
    <property type="match status" value="1"/>
</dbReference>
<reference evidence="1 2" key="1">
    <citation type="submission" date="2017-04" db="EMBL/GenBank/DDBJ databases">
        <title>Bacillus krulwichiae AM31D Genome sequencing and assembly.</title>
        <authorList>
            <person name="Krulwich T.A."/>
            <person name="Anastor L."/>
            <person name="Ehrlich R."/>
            <person name="Ehrlich G.D."/>
            <person name="Janto B."/>
        </authorList>
    </citation>
    <scope>NUCLEOTIDE SEQUENCE [LARGE SCALE GENOMIC DNA]</scope>
    <source>
        <strain evidence="1 2">AM31D</strain>
    </source>
</reference>
<dbReference type="PANTHER" id="PTHR38451:SF1">
    <property type="entry name" value="TRNA (ADENINE(22)-N(1))-METHYLTRANSFERASE"/>
    <property type="match status" value="1"/>
</dbReference>
<organism evidence="1 2">
    <name type="scientific">Halalkalibacter krulwichiae</name>
    <dbReference type="NCBI Taxonomy" id="199441"/>
    <lineage>
        <taxon>Bacteria</taxon>
        <taxon>Bacillati</taxon>
        <taxon>Bacillota</taxon>
        <taxon>Bacilli</taxon>
        <taxon>Bacillales</taxon>
        <taxon>Bacillaceae</taxon>
        <taxon>Halalkalibacter</taxon>
    </lineage>
</organism>
<proteinExistence type="predicted"/>
<keyword evidence="1" id="KW-0489">Methyltransferase</keyword>
<dbReference type="RefSeq" id="WP_066155384.1">
    <property type="nucleotide sequence ID" value="NZ_CP020814.1"/>
</dbReference>
<dbReference type="Pfam" id="PF04816">
    <property type="entry name" value="TrmK"/>
    <property type="match status" value="1"/>
</dbReference>
<dbReference type="SUPFAM" id="SSF53335">
    <property type="entry name" value="S-adenosyl-L-methionine-dependent methyltransferases"/>
    <property type="match status" value="1"/>
</dbReference>
<keyword evidence="1" id="KW-0808">Transferase</keyword>
<dbReference type="Proteomes" id="UP000193006">
    <property type="component" value="Chromosome"/>
</dbReference>
<protein>
    <submittedName>
        <fullName evidence="1">tRNA (Adenine(22)-N(1))-methyltransferase</fullName>
        <ecNumber evidence="1">2.1.1.217</ecNumber>
    </submittedName>
</protein>
<dbReference type="STRING" id="199441.BkAM31D_05460"/>
<dbReference type="AlphaFoldDB" id="A0A1X9M7F8"/>
<dbReference type="InterPro" id="IPR029063">
    <property type="entry name" value="SAM-dependent_MTases_sf"/>
</dbReference>
<dbReference type="Gene3D" id="1.10.287.1890">
    <property type="match status" value="1"/>
</dbReference>
<keyword evidence="2" id="KW-1185">Reference proteome</keyword>
<dbReference type="InterPro" id="IPR006901">
    <property type="entry name" value="TrmK"/>
</dbReference>
<dbReference type="KEGG" id="bkw:BkAM31D_05460"/>
<evidence type="ECO:0000313" key="2">
    <source>
        <dbReference type="Proteomes" id="UP000193006"/>
    </source>
</evidence>
<dbReference type="EMBL" id="CP020814">
    <property type="protein sequence ID" value="ARK29347.1"/>
    <property type="molecule type" value="Genomic_DNA"/>
</dbReference>
<evidence type="ECO:0000313" key="1">
    <source>
        <dbReference type="EMBL" id="ARK29347.1"/>
    </source>
</evidence>
<name>A0A1X9M7F8_9BACI</name>
<dbReference type="EC" id="2.1.1.217" evidence="1"/>
<dbReference type="PIRSF" id="PIRSF018637">
    <property type="entry name" value="TrmK"/>
    <property type="match status" value="1"/>
</dbReference>
<gene>
    <name evidence="1" type="primary">trmK</name>
    <name evidence="1" type="ORF">BkAM31D_05460</name>
</gene>
<dbReference type="GO" id="GO:0160105">
    <property type="term" value="F:tRNA (adenine(22)-N1)-methyltransferase activity"/>
    <property type="evidence" value="ECO:0007669"/>
    <property type="project" value="UniProtKB-EC"/>
</dbReference>
<dbReference type="Gene3D" id="3.40.50.150">
    <property type="entry name" value="Vaccinia Virus protein VP39"/>
    <property type="match status" value="1"/>
</dbReference>
<sequence>MNEKQLSERLVRVANYVPNGAKIADIGSDHAYLPCYLCIQDDKVTAIAGEVNEGPYQSAKKQVEKVNLENRIEVRKGNGLAVIEKGEVDTITIAGMGGGLIATILDEGKDKLIGVKKLILQPNVSADLIRLWLREHGWLLIAEEIIEEDEKIYEILVAEPGDDTELYAEKTKEKLLLGPFLIQQRNETFKKKWSYEIANWKRILQEFEKATETDQVKQKRNELREQIQMVEEVIK</sequence>